<reference evidence="7 8" key="1">
    <citation type="submission" date="2024-09" db="EMBL/GenBank/DDBJ databases">
        <authorList>
            <person name="Sun Q."/>
            <person name="Mori K."/>
        </authorList>
    </citation>
    <scope>NUCLEOTIDE SEQUENCE [LARGE SCALE GENOMIC DNA]</scope>
    <source>
        <strain evidence="7 8">NCAIM B.02604</strain>
    </source>
</reference>
<keyword evidence="8" id="KW-1185">Reference proteome</keyword>
<keyword evidence="2" id="KW-0813">Transport</keyword>
<name>A0ABV6P758_9MICC</name>
<dbReference type="Gene3D" id="3.40.50.300">
    <property type="entry name" value="P-loop containing nucleotide triphosphate hydrolases"/>
    <property type="match status" value="1"/>
</dbReference>
<dbReference type="CDD" id="cd03230">
    <property type="entry name" value="ABC_DR_subfamily_A"/>
    <property type="match status" value="1"/>
</dbReference>
<proteinExistence type="predicted"/>
<gene>
    <name evidence="7" type="ORF">ACFFFR_00980</name>
</gene>
<dbReference type="InterPro" id="IPR027417">
    <property type="entry name" value="P-loop_NTPase"/>
</dbReference>
<evidence type="ECO:0000259" key="6">
    <source>
        <dbReference type="PROSITE" id="PS50893"/>
    </source>
</evidence>
<keyword evidence="3" id="KW-0547">Nucleotide-binding</keyword>
<keyword evidence="4 7" id="KW-0067">ATP-binding</keyword>
<evidence type="ECO:0000256" key="4">
    <source>
        <dbReference type="ARBA" id="ARBA00022840"/>
    </source>
</evidence>
<dbReference type="PANTHER" id="PTHR42711">
    <property type="entry name" value="ABC TRANSPORTER ATP-BINDING PROTEIN"/>
    <property type="match status" value="1"/>
</dbReference>
<evidence type="ECO:0000313" key="8">
    <source>
        <dbReference type="Proteomes" id="UP001589862"/>
    </source>
</evidence>
<evidence type="ECO:0000256" key="3">
    <source>
        <dbReference type="ARBA" id="ARBA00022741"/>
    </source>
</evidence>
<feature type="domain" description="ABC transporter" evidence="6">
    <location>
        <begin position="14"/>
        <end position="239"/>
    </location>
</feature>
<evidence type="ECO:0000256" key="1">
    <source>
        <dbReference type="ARBA" id="ARBA00004202"/>
    </source>
</evidence>
<evidence type="ECO:0000256" key="5">
    <source>
        <dbReference type="ARBA" id="ARBA00023251"/>
    </source>
</evidence>
<dbReference type="PROSITE" id="PS50893">
    <property type="entry name" value="ABC_TRANSPORTER_2"/>
    <property type="match status" value="1"/>
</dbReference>
<dbReference type="PANTHER" id="PTHR42711:SF16">
    <property type="entry name" value="ABC TRANSPORTER ATP-BINDING PROTEIN"/>
    <property type="match status" value="1"/>
</dbReference>
<dbReference type="RefSeq" id="WP_377457413.1">
    <property type="nucleotide sequence ID" value="NZ_JBHLUB010000001.1"/>
</dbReference>
<dbReference type="SMART" id="SM00382">
    <property type="entry name" value="AAA"/>
    <property type="match status" value="1"/>
</dbReference>
<dbReference type="InterPro" id="IPR017871">
    <property type="entry name" value="ABC_transporter-like_CS"/>
</dbReference>
<evidence type="ECO:0000256" key="2">
    <source>
        <dbReference type="ARBA" id="ARBA00022448"/>
    </source>
</evidence>
<organism evidence="7 8">
    <name type="scientific">Micrococcoides hystricis</name>
    <dbReference type="NCBI Taxonomy" id="1572761"/>
    <lineage>
        <taxon>Bacteria</taxon>
        <taxon>Bacillati</taxon>
        <taxon>Actinomycetota</taxon>
        <taxon>Actinomycetes</taxon>
        <taxon>Micrococcales</taxon>
        <taxon>Micrococcaceae</taxon>
        <taxon>Micrococcoides</taxon>
    </lineage>
</organism>
<comment type="subcellular location">
    <subcellularLocation>
        <location evidence="1">Cell membrane</location>
        <topology evidence="1">Peripheral membrane protein</topology>
    </subcellularLocation>
</comment>
<sequence length="330" mass="35332">MSTSPLPANSSSALIATDVHYRVKDKVILDGAFLAAEPGSITVLLGPNGAGKTTLLSIAQGLERPNSGDVKLLGENPYRASAALRSRVGVMLQDGGLPPSLTADRLLHHVAGFFQEPADVAELKARLGIDEYAKTTIRNLSGGQKQRLALAAALLGKPEFVFLDEPSAGLDPQSRQIVFDFILELKAAGMTILLTTHLLSEADSLADYVYLLKQGKTVAHGTVAELTRQDRGTDSIQPLLLCTTEPLSPTVRNELINALPASELHDEPNGSSNYKYLLDGCRGAADLAVVAKILAAHDVTTLDFHFRPRTLEDVFFEVAQQQGSESELAQ</sequence>
<evidence type="ECO:0000313" key="7">
    <source>
        <dbReference type="EMBL" id="MFC0580962.1"/>
    </source>
</evidence>
<dbReference type="Pfam" id="PF00005">
    <property type="entry name" value="ABC_tran"/>
    <property type="match status" value="1"/>
</dbReference>
<dbReference type="Proteomes" id="UP001589862">
    <property type="component" value="Unassembled WGS sequence"/>
</dbReference>
<dbReference type="SUPFAM" id="SSF52540">
    <property type="entry name" value="P-loop containing nucleoside triphosphate hydrolases"/>
    <property type="match status" value="1"/>
</dbReference>
<comment type="caution">
    <text evidence="7">The sequence shown here is derived from an EMBL/GenBank/DDBJ whole genome shotgun (WGS) entry which is preliminary data.</text>
</comment>
<accession>A0ABV6P758</accession>
<dbReference type="PROSITE" id="PS00211">
    <property type="entry name" value="ABC_TRANSPORTER_1"/>
    <property type="match status" value="1"/>
</dbReference>
<dbReference type="EMBL" id="JBHLUB010000001">
    <property type="protein sequence ID" value="MFC0580962.1"/>
    <property type="molecule type" value="Genomic_DNA"/>
</dbReference>
<dbReference type="InterPro" id="IPR050763">
    <property type="entry name" value="ABC_transporter_ATP-binding"/>
</dbReference>
<dbReference type="InterPro" id="IPR003439">
    <property type="entry name" value="ABC_transporter-like_ATP-bd"/>
</dbReference>
<protein>
    <submittedName>
        <fullName evidence="7">ABC transporter ATP-binding protein</fullName>
    </submittedName>
</protein>
<keyword evidence="5" id="KW-0046">Antibiotic resistance</keyword>
<dbReference type="GO" id="GO:0005524">
    <property type="term" value="F:ATP binding"/>
    <property type="evidence" value="ECO:0007669"/>
    <property type="project" value="UniProtKB-KW"/>
</dbReference>
<dbReference type="InterPro" id="IPR003593">
    <property type="entry name" value="AAA+_ATPase"/>
</dbReference>